<dbReference type="InterPro" id="IPR011611">
    <property type="entry name" value="PfkB_dom"/>
</dbReference>
<evidence type="ECO:0000313" key="5">
    <source>
        <dbReference type="EMBL" id="MFC6634385.1"/>
    </source>
</evidence>
<accession>A0ABW1YNZ5</accession>
<dbReference type="Proteomes" id="UP001596425">
    <property type="component" value="Unassembled WGS sequence"/>
</dbReference>
<organism evidence="5 6">
    <name type="scientific">Microbulbifer taiwanensis</name>
    <dbReference type="NCBI Taxonomy" id="986746"/>
    <lineage>
        <taxon>Bacteria</taxon>
        <taxon>Pseudomonadati</taxon>
        <taxon>Pseudomonadota</taxon>
        <taxon>Gammaproteobacteria</taxon>
        <taxon>Cellvibrionales</taxon>
        <taxon>Microbulbiferaceae</taxon>
        <taxon>Microbulbifer</taxon>
    </lineage>
</organism>
<dbReference type="PANTHER" id="PTHR43085:SF15">
    <property type="entry name" value="2-DEHYDRO-3-DEOXYGLUCONOKINASE"/>
    <property type="match status" value="1"/>
</dbReference>
<dbReference type="EMBL" id="JBHSVR010000001">
    <property type="protein sequence ID" value="MFC6634385.1"/>
    <property type="molecule type" value="Genomic_DNA"/>
</dbReference>
<feature type="domain" description="Carbohydrate kinase PfkB" evidence="4">
    <location>
        <begin position="2"/>
        <end position="301"/>
    </location>
</feature>
<comment type="caution">
    <text evidence="5">The sequence shown here is derived from an EMBL/GenBank/DDBJ whole genome shotgun (WGS) entry which is preliminary data.</text>
</comment>
<keyword evidence="6" id="KW-1185">Reference proteome</keyword>
<protein>
    <submittedName>
        <fullName evidence="5">Sugar kinase</fullName>
    </submittedName>
</protein>
<dbReference type="InterPro" id="IPR029056">
    <property type="entry name" value="Ribokinase-like"/>
</dbReference>
<gene>
    <name evidence="5" type="ORF">ACFQBM_13875</name>
</gene>
<name>A0ABW1YNZ5_9GAMM</name>
<dbReference type="GO" id="GO:0016301">
    <property type="term" value="F:kinase activity"/>
    <property type="evidence" value="ECO:0007669"/>
    <property type="project" value="UniProtKB-KW"/>
</dbReference>
<dbReference type="Gene3D" id="3.40.1190.20">
    <property type="match status" value="1"/>
</dbReference>
<comment type="similarity">
    <text evidence="1">Belongs to the carbohydrate kinase PfkB family.</text>
</comment>
<dbReference type="SUPFAM" id="SSF53613">
    <property type="entry name" value="Ribokinase-like"/>
    <property type="match status" value="1"/>
</dbReference>
<evidence type="ECO:0000313" key="6">
    <source>
        <dbReference type="Proteomes" id="UP001596425"/>
    </source>
</evidence>
<keyword evidence="3 5" id="KW-0418">Kinase</keyword>
<dbReference type="InterPro" id="IPR002173">
    <property type="entry name" value="Carboh/pur_kinase_PfkB_CS"/>
</dbReference>
<reference evidence="6" key="1">
    <citation type="journal article" date="2019" name="Int. J. Syst. Evol. Microbiol.">
        <title>The Global Catalogue of Microorganisms (GCM) 10K type strain sequencing project: providing services to taxonomists for standard genome sequencing and annotation.</title>
        <authorList>
            <consortium name="The Broad Institute Genomics Platform"/>
            <consortium name="The Broad Institute Genome Sequencing Center for Infectious Disease"/>
            <person name="Wu L."/>
            <person name="Ma J."/>
        </authorList>
    </citation>
    <scope>NUCLEOTIDE SEQUENCE [LARGE SCALE GENOMIC DNA]</scope>
    <source>
        <strain evidence="6">CGMCC 1.13718</strain>
    </source>
</reference>
<dbReference type="PROSITE" id="PS00584">
    <property type="entry name" value="PFKB_KINASES_2"/>
    <property type="match status" value="1"/>
</dbReference>
<dbReference type="Pfam" id="PF00294">
    <property type="entry name" value="PfkB"/>
    <property type="match status" value="1"/>
</dbReference>
<dbReference type="PANTHER" id="PTHR43085">
    <property type="entry name" value="HEXOKINASE FAMILY MEMBER"/>
    <property type="match status" value="1"/>
</dbReference>
<proteinExistence type="inferred from homology"/>
<evidence type="ECO:0000256" key="3">
    <source>
        <dbReference type="ARBA" id="ARBA00022777"/>
    </source>
</evidence>
<sequence>MKIAALGEVMVELAPHSVQGAGTALMAQSYAGDTYNTAVYMARSGVQVSYVTLLGDDPFSEQILQRMRGEGIETSAIEQLPGRCPGLYAIQNSADGERHFTYWRGESPARELFADSEARARLRSCLLPMDYLYLSGITLAIMAPEAREHLLAFLVAFRGQGGRVAFDSNYRSRLWQSRDAARATLTAFLPQTDIALLTFEDEQSLWGDRNAGRCLDRNGRYRLAELVLKRGADSVLLQYDGELSAIDVPPVADVVDTTGAGDAFNAGYLAARLQGAEPESAVCAGNRCAAAVIRHRGAIIPAAQFCLQVASTAPRLVRA</sequence>
<dbReference type="InterPro" id="IPR050306">
    <property type="entry name" value="PfkB_Carbo_kinase"/>
</dbReference>
<keyword evidence="2" id="KW-0808">Transferase</keyword>
<dbReference type="CDD" id="cd01166">
    <property type="entry name" value="KdgK"/>
    <property type="match status" value="1"/>
</dbReference>
<evidence type="ECO:0000256" key="1">
    <source>
        <dbReference type="ARBA" id="ARBA00010688"/>
    </source>
</evidence>
<dbReference type="RefSeq" id="WP_193193181.1">
    <property type="nucleotide sequence ID" value="NZ_JACZFR010000040.1"/>
</dbReference>
<evidence type="ECO:0000256" key="2">
    <source>
        <dbReference type="ARBA" id="ARBA00022679"/>
    </source>
</evidence>
<evidence type="ECO:0000259" key="4">
    <source>
        <dbReference type="Pfam" id="PF00294"/>
    </source>
</evidence>